<comment type="caution">
    <text evidence="1">The sequence shown here is derived from an EMBL/GenBank/DDBJ whole genome shotgun (WGS) entry which is preliminary data.</text>
</comment>
<accession>A0ACA9Q231</accession>
<dbReference type="Proteomes" id="UP000789525">
    <property type="component" value="Unassembled WGS sequence"/>
</dbReference>
<protein>
    <submittedName>
        <fullName evidence="1">4070_t:CDS:1</fullName>
    </submittedName>
</protein>
<dbReference type="EMBL" id="CAJVPT010043400">
    <property type="protein sequence ID" value="CAG8732164.1"/>
    <property type="molecule type" value="Genomic_DNA"/>
</dbReference>
<proteinExistence type="predicted"/>
<keyword evidence="2" id="KW-1185">Reference proteome</keyword>
<feature type="non-terminal residue" evidence="1">
    <location>
        <position position="412"/>
    </location>
</feature>
<name>A0ACA9Q231_9GLOM</name>
<reference evidence="1" key="1">
    <citation type="submission" date="2021-06" db="EMBL/GenBank/DDBJ databases">
        <authorList>
            <person name="Kallberg Y."/>
            <person name="Tangrot J."/>
            <person name="Rosling A."/>
        </authorList>
    </citation>
    <scope>NUCLEOTIDE SEQUENCE</scope>
    <source>
        <strain evidence="1">CL356</strain>
    </source>
</reference>
<feature type="non-terminal residue" evidence="1">
    <location>
        <position position="1"/>
    </location>
</feature>
<evidence type="ECO:0000313" key="1">
    <source>
        <dbReference type="EMBL" id="CAG8732164.1"/>
    </source>
</evidence>
<sequence length="412" mass="46080">QIYSRSSPFPHIVASIGPELDWPSEVVIQPHRIETQCLSKCGKWFATGGSSNDRAVFAIWDVRTADGAVTIHPCGSVGCSVYYIAFDQSANDMELRTRCKCQMLCRWDMTTEPCALLQEVALESERAFKWWANDHSKAISEEVHTGSIRQYSLNIFNDGDQIDSFELAAYLGNYKWIFSLGVGEKGEPGHVCFSPDTTTILYTCMDTQSPFSSSHLVVLLSSDDGTQLWHQSTDRILHVSFFQDGQRILIETDKSIYAINQSDGCVKQISPLIPLNVFISPTKDEIAIVTHDGVARLDPTSLHCSQSYPWTKPEGLVFLDISWMHLTIINITDRGHLDQSFTFFKLHPSKYPPTDATSEICSTISDLFLSPNGLYLLIRRQNASIQLLCTMSGNQIALTGDKLEKLEPSAHI</sequence>
<gene>
    <name evidence="1" type="ORF">ACOLOM_LOCUS11707</name>
</gene>
<evidence type="ECO:0000313" key="2">
    <source>
        <dbReference type="Proteomes" id="UP000789525"/>
    </source>
</evidence>
<organism evidence="1 2">
    <name type="scientific">Acaulospora colombiana</name>
    <dbReference type="NCBI Taxonomy" id="27376"/>
    <lineage>
        <taxon>Eukaryota</taxon>
        <taxon>Fungi</taxon>
        <taxon>Fungi incertae sedis</taxon>
        <taxon>Mucoromycota</taxon>
        <taxon>Glomeromycotina</taxon>
        <taxon>Glomeromycetes</taxon>
        <taxon>Diversisporales</taxon>
        <taxon>Acaulosporaceae</taxon>
        <taxon>Acaulospora</taxon>
    </lineage>
</organism>